<dbReference type="eggNOG" id="COG1669">
    <property type="taxonomic scope" value="Bacteria"/>
</dbReference>
<protein>
    <submittedName>
        <fullName evidence="2">Uncharacterized protein</fullName>
    </submittedName>
</protein>
<sequence length="102" mass="11206">MRLAELQQLPPRLHELLTRHGACNPAVFGSVARDQARTESHGGSRSHLPVMEARDGQALGVIKGMLDRALGNPIDNEETFLAKDDLQDAEIRRQIDGILNQG</sequence>
<dbReference type="KEGG" id="cgc:Cyagr_1779"/>
<dbReference type="HOGENOM" id="CLU_2272716_0_0_3"/>
<dbReference type="AlphaFoldDB" id="K9P8N3"/>
<reference evidence="3" key="1">
    <citation type="journal article" date="2013" name="Proc. Natl. Acad. Sci. U.S.A.">
        <title>Improving the coverage of the cyanobacterial phylum using diversity-driven genome sequencing.</title>
        <authorList>
            <person name="Shih P.M."/>
            <person name="Wu D."/>
            <person name="Latifi A."/>
            <person name="Axen S.D."/>
            <person name="Fewer D.P."/>
            <person name="Talla E."/>
            <person name="Calteau A."/>
            <person name="Cai F."/>
            <person name="Tandeau de Marsac N."/>
            <person name="Rippka R."/>
            <person name="Herdman M."/>
            <person name="Sivonen K."/>
            <person name="Coursin T."/>
            <person name="Laurent T."/>
            <person name="Goodwin L."/>
            <person name="Nolan M."/>
            <person name="Davenport K.W."/>
            <person name="Han C.S."/>
            <person name="Rubin E.M."/>
            <person name="Eisen J.A."/>
            <person name="Woyke T."/>
            <person name="Gugger M."/>
            <person name="Kerfeld C.A."/>
        </authorList>
    </citation>
    <scope>NUCLEOTIDE SEQUENCE [LARGE SCALE GENOMIC DNA]</scope>
    <source>
        <strain evidence="3">ATCC 27147 / PCC 6307</strain>
    </source>
</reference>
<dbReference type="EMBL" id="CP003495">
    <property type="protein sequence ID" value="AFY28919.1"/>
    <property type="molecule type" value="Genomic_DNA"/>
</dbReference>
<evidence type="ECO:0000256" key="1">
    <source>
        <dbReference type="SAM" id="MobiDB-lite"/>
    </source>
</evidence>
<dbReference type="OrthoDB" id="560823at2"/>
<dbReference type="STRING" id="292564.Cyagr_1779"/>
<feature type="region of interest" description="Disordered" evidence="1">
    <location>
        <begin position="33"/>
        <end position="52"/>
    </location>
</feature>
<evidence type="ECO:0000313" key="3">
    <source>
        <dbReference type="Proteomes" id="UP000010388"/>
    </source>
</evidence>
<name>K9P8N3_CYAGP</name>
<accession>K9P8N3</accession>
<evidence type="ECO:0000313" key="2">
    <source>
        <dbReference type="EMBL" id="AFY28919.1"/>
    </source>
</evidence>
<organism evidence="2 3">
    <name type="scientific">Cyanobium gracile (strain ATCC 27147 / PCC 6307)</name>
    <dbReference type="NCBI Taxonomy" id="292564"/>
    <lineage>
        <taxon>Bacteria</taxon>
        <taxon>Bacillati</taxon>
        <taxon>Cyanobacteriota</taxon>
        <taxon>Cyanophyceae</taxon>
        <taxon>Synechococcales</taxon>
        <taxon>Prochlorococcaceae</taxon>
        <taxon>Cyanobium</taxon>
    </lineage>
</organism>
<dbReference type="RefSeq" id="WP_015109369.1">
    <property type="nucleotide sequence ID" value="NC_019675.1"/>
</dbReference>
<dbReference type="Proteomes" id="UP000010388">
    <property type="component" value="Chromosome"/>
</dbReference>
<proteinExistence type="predicted"/>
<gene>
    <name evidence="2" type="ordered locus">Cyagr_1779</name>
</gene>